<dbReference type="AlphaFoldDB" id="A0A343TNQ6"/>
<evidence type="ECO:0000256" key="2">
    <source>
        <dbReference type="ARBA" id="ARBA00022723"/>
    </source>
</evidence>
<dbReference type="InterPro" id="IPR017896">
    <property type="entry name" value="4Fe4S_Fe-S-bd"/>
</dbReference>
<proteinExistence type="predicted"/>
<keyword evidence="10" id="KW-1185">Reference proteome</keyword>
<dbReference type="PROSITE" id="PS51379">
    <property type="entry name" value="4FE4S_FER_2"/>
    <property type="match status" value="1"/>
</dbReference>
<keyword evidence="6" id="KW-0472">Membrane</keyword>
<evidence type="ECO:0000256" key="3">
    <source>
        <dbReference type="ARBA" id="ARBA00022729"/>
    </source>
</evidence>
<dbReference type="InterPro" id="IPR012832">
    <property type="entry name" value="RDH"/>
</dbReference>
<evidence type="ECO:0000313" key="10">
    <source>
        <dbReference type="Proteomes" id="UP000263012"/>
    </source>
</evidence>
<evidence type="ECO:0000256" key="4">
    <source>
        <dbReference type="ARBA" id="ARBA00023004"/>
    </source>
</evidence>
<keyword evidence="4" id="KW-0408">Iron</keyword>
<evidence type="ECO:0000256" key="1">
    <source>
        <dbReference type="ARBA" id="ARBA00004196"/>
    </source>
</evidence>
<reference evidence="10" key="1">
    <citation type="submission" date="2017-11" db="EMBL/GenBank/DDBJ databases">
        <title>Phenotypic and genomic properties of facultatively anaerobic sulfur-reducing natronoarchaea from hypersaline soda lakes.</title>
        <authorList>
            <person name="Sorokin D.Y."/>
            <person name="Kublanov I.V."/>
            <person name="Roman P."/>
            <person name="Sinninghe Damste J.S."/>
            <person name="Golyshin P.N."/>
            <person name="Rojo D."/>
            <person name="Ciordia S."/>
            <person name="Mena M.D.C."/>
            <person name="Ferrer M."/>
            <person name="Messina E."/>
            <person name="Smedile F."/>
            <person name="La Spada G."/>
            <person name="La Cono V."/>
            <person name="Yakimov M.M."/>
        </authorList>
    </citation>
    <scope>NUCLEOTIDE SEQUENCE [LARGE SCALE GENOMIC DNA]</scope>
    <source>
        <strain evidence="10">AArc-Sl</strain>
    </source>
</reference>
<gene>
    <name evidence="9" type="ORF">AArcSl_3121</name>
</gene>
<name>A0A343TNQ6_9EURY</name>
<evidence type="ECO:0000256" key="5">
    <source>
        <dbReference type="ARBA" id="ARBA00023014"/>
    </source>
</evidence>
<dbReference type="Proteomes" id="UP000263012">
    <property type="component" value="Chromosome"/>
</dbReference>
<keyword evidence="3" id="KW-0732">Signal</keyword>
<dbReference type="NCBIfam" id="TIGR02486">
    <property type="entry name" value="RDH"/>
    <property type="match status" value="1"/>
</dbReference>
<dbReference type="EMBL" id="CP025066">
    <property type="protein sequence ID" value="AUX10728.1"/>
    <property type="molecule type" value="Genomic_DNA"/>
</dbReference>
<dbReference type="SUPFAM" id="SSF54862">
    <property type="entry name" value="4Fe-4S ferredoxins"/>
    <property type="match status" value="1"/>
</dbReference>
<feature type="domain" description="4Fe-4S ferredoxin-type" evidence="8">
    <location>
        <begin position="393"/>
        <end position="423"/>
    </location>
</feature>
<dbReference type="GO" id="GO:0046872">
    <property type="term" value="F:metal ion binding"/>
    <property type="evidence" value="ECO:0007669"/>
    <property type="project" value="UniProtKB-KW"/>
</dbReference>
<dbReference type="GO" id="GO:0051536">
    <property type="term" value="F:iron-sulfur cluster binding"/>
    <property type="evidence" value="ECO:0007669"/>
    <property type="project" value="UniProtKB-KW"/>
</dbReference>
<evidence type="ECO:0000313" key="9">
    <source>
        <dbReference type="EMBL" id="AUX10728.1"/>
    </source>
</evidence>
<dbReference type="InterPro" id="IPR017900">
    <property type="entry name" value="4Fe4S_Fe_S_CS"/>
</dbReference>
<accession>A0A343TNQ6</accession>
<dbReference type="PANTHER" id="PTHR42827:SF1">
    <property type="entry name" value="IRON-SULFUR CLUSTER-BINDING PROTEIN"/>
    <property type="match status" value="1"/>
</dbReference>
<dbReference type="PROSITE" id="PS00198">
    <property type="entry name" value="4FE4S_FER_1"/>
    <property type="match status" value="1"/>
</dbReference>
<evidence type="ECO:0000259" key="8">
    <source>
        <dbReference type="PROSITE" id="PS51379"/>
    </source>
</evidence>
<evidence type="ECO:0000256" key="7">
    <source>
        <dbReference type="SAM" id="MobiDB-lite"/>
    </source>
</evidence>
<evidence type="ECO:0000256" key="6">
    <source>
        <dbReference type="ARBA" id="ARBA00023136"/>
    </source>
</evidence>
<dbReference type="KEGG" id="hdf:AArcSl_3121"/>
<feature type="region of interest" description="Disordered" evidence="7">
    <location>
        <begin position="1"/>
        <end position="26"/>
    </location>
</feature>
<comment type="subcellular location">
    <subcellularLocation>
        <location evidence="1">Cell envelope</location>
    </subcellularLocation>
</comment>
<dbReference type="GO" id="GO:0016491">
    <property type="term" value="F:oxidoreductase activity"/>
    <property type="evidence" value="ECO:0007669"/>
    <property type="project" value="UniProtKB-ARBA"/>
</dbReference>
<dbReference type="PANTHER" id="PTHR42827">
    <property type="entry name" value="IRON-SULFUR CLUSTER-BINDING PROTEIN-RELATED"/>
    <property type="match status" value="1"/>
</dbReference>
<keyword evidence="5" id="KW-0411">Iron-sulfur</keyword>
<keyword evidence="2" id="KW-0479">Metal-binding</keyword>
<organism evidence="9 10">
    <name type="scientific">Halalkaliarchaeum desulfuricum</name>
    <dbReference type="NCBI Taxonomy" id="2055893"/>
    <lineage>
        <taxon>Archaea</taxon>
        <taxon>Methanobacteriati</taxon>
        <taxon>Methanobacteriota</taxon>
        <taxon>Stenosarchaea group</taxon>
        <taxon>Halobacteria</taxon>
        <taxon>Halobacteriales</taxon>
        <taxon>Haloferacaceae</taxon>
        <taxon>Halalkaliarchaeum</taxon>
    </lineage>
</organism>
<protein>
    <submittedName>
        <fullName evidence="9">Reductive dehalogenase</fullName>
    </submittedName>
</protein>
<sequence length="550" mass="59363">MTRSSTATGPRLPEGLAEMAQSEETVDREDVAAVYDELLAELADAEIDRRTLLSVFAGGGGLAVLTSLFAQRTFVGDDAQSGLEAVLEASDGPPGVRYVDDPTYEVDDDVYERPPNETDFRFRGAIARWIDESDGGVADEGELLDRGLETAETSYAIPNPANEAVEAADPGLGRANRALEAALGSVSGAIQGFRFGRTDDRLDIQKHVAEGSGFATRELVDREPTVEDPDRLRSLLGTVARLAGCADVGVGELDERWIYSHRGDGAPIVFEDVDEPVLDDDRTVIPERFDRVVVGVSEMPLSLTRTSPTPVSAASGALGYSRMATGAVALATWIRAMGYGAIPALNDTGLSVPMAIDAGLGEAGRHGRLIHPQFGSNVRLFKVLTDMPATVDPYVEFGVGAFCETCRICVENCPSNTIPYGSRTWEYEGEAPSSWRGATDEPWDSTKANGVRKWYEKPKTCLRFWMENGSSCSNCIVTCPFTQGRGRLAELFTVLAGRSERIDRQLVDLAGGHASGRSAFGDVGLHPPETAWDRTYLPYGLSQDPDLPRE</sequence>